<feature type="region of interest" description="Disordered" evidence="1">
    <location>
        <begin position="204"/>
        <end position="227"/>
    </location>
</feature>
<dbReference type="PROSITE" id="PS50174">
    <property type="entry name" value="G_PATCH"/>
    <property type="match status" value="1"/>
</dbReference>
<feature type="compositionally biased region" description="Basic residues" evidence="1">
    <location>
        <begin position="345"/>
        <end position="359"/>
    </location>
</feature>
<evidence type="ECO:0000259" key="2">
    <source>
        <dbReference type="PROSITE" id="PS50174"/>
    </source>
</evidence>
<feature type="region of interest" description="Disordered" evidence="1">
    <location>
        <begin position="84"/>
        <end position="113"/>
    </location>
</feature>
<evidence type="ECO:0000313" key="4">
    <source>
        <dbReference type="WBParaSite" id="SMRG1_46710.1"/>
    </source>
</evidence>
<organism evidence="3 4">
    <name type="scientific">Schistosoma margrebowiei</name>
    <dbReference type="NCBI Taxonomy" id="48269"/>
    <lineage>
        <taxon>Eukaryota</taxon>
        <taxon>Metazoa</taxon>
        <taxon>Spiralia</taxon>
        <taxon>Lophotrochozoa</taxon>
        <taxon>Platyhelminthes</taxon>
        <taxon>Trematoda</taxon>
        <taxon>Digenea</taxon>
        <taxon>Strigeidida</taxon>
        <taxon>Schistosomatoidea</taxon>
        <taxon>Schistosomatidae</taxon>
        <taxon>Schistosoma</taxon>
    </lineage>
</organism>
<evidence type="ECO:0000256" key="1">
    <source>
        <dbReference type="SAM" id="MobiDB-lite"/>
    </source>
</evidence>
<dbReference type="WBParaSite" id="SMRG1_46710.1">
    <property type="protein sequence ID" value="SMRG1_46710.1"/>
    <property type="gene ID" value="SMRG1_46710"/>
</dbReference>
<feature type="compositionally biased region" description="Polar residues" evidence="1">
    <location>
        <begin position="97"/>
        <end position="109"/>
    </location>
</feature>
<accession>A0AA84ZSY2</accession>
<feature type="compositionally biased region" description="Low complexity" evidence="1">
    <location>
        <begin position="383"/>
        <end position="394"/>
    </location>
</feature>
<feature type="compositionally biased region" description="Polar residues" evidence="1">
    <location>
        <begin position="333"/>
        <end position="342"/>
    </location>
</feature>
<evidence type="ECO:0000313" key="3">
    <source>
        <dbReference type="Proteomes" id="UP000050790"/>
    </source>
</evidence>
<feature type="region of interest" description="Disordered" evidence="1">
    <location>
        <begin position="333"/>
        <end position="400"/>
    </location>
</feature>
<dbReference type="InterPro" id="IPR000467">
    <property type="entry name" value="G_patch_dom"/>
</dbReference>
<dbReference type="AlphaFoldDB" id="A0AA84ZSY2"/>
<reference evidence="4" key="1">
    <citation type="submission" date="2023-11" db="UniProtKB">
        <authorList>
            <consortium name="WormBaseParasite"/>
        </authorList>
    </citation>
    <scope>IDENTIFICATION</scope>
</reference>
<dbReference type="Proteomes" id="UP000050790">
    <property type="component" value="Unassembled WGS sequence"/>
</dbReference>
<proteinExistence type="predicted"/>
<dbReference type="GO" id="GO:0003676">
    <property type="term" value="F:nucleic acid binding"/>
    <property type="evidence" value="ECO:0007669"/>
    <property type="project" value="InterPro"/>
</dbReference>
<sequence length="661" mass="74142">MGDSPVSHQNDRFVLTHQVYVGLYVRLNKYHVDYYIIFMNSLNSNHHCLLRHDPVTARAISRLSHGVARLTASLNPDRQYRHFRTRHAKSRNRTESESTLNDRQSITTGSKRKWQPDKIELDTIMELEHSTAVCLKPMQSPPSSLLLSSSSSNMESLQHVSVSIDALNLQTKPIPPFSCSNPILYKSLSSDHIEAVGRYSSGSSMLSVTGSSDNNSESDASSHDADIEDADHGDLICFKGGRSLTRISRRKSSILDKHSYELWRPMDTVYHASGGGGGGGDSSDGLSINIKIPRLTSIHLHNTTGLYCEHSSSRLSPVISPSYQQTKRNTISGMLASSSSDTNHCRRGRRNKKCKCRQRNKSDTADDKHGEHICHKSCVKNGSQSSSSSSLSTEESSDEKRSKGFIAYKHRFTSIPEHQNTCDTDMMNVTCRSKKTIQKIIKSPSTITDNNRCKTVVDPFNSKYQLDDSTNSTLDEPVDPELANLLHGTWPLLSNRAKLNYTKAMNLSNSKRYPNLKKRNTPNNHKMKEDSKSIQQNSIKFLPSKLNQFYIQNDSICKTDKSNCQMPTPPWMISDNESLRDSDEFDSDHNKKVHTPCVNNQRPCIDNWKAEVSNAKPLNETNKGHRLLQKLGWKPGDKLGQNGKGLITPVNCKEDSHSLVI</sequence>
<protein>
    <recommendedName>
        <fullName evidence="2">G-patch domain-containing protein</fullName>
    </recommendedName>
</protein>
<dbReference type="Pfam" id="PF01585">
    <property type="entry name" value="G-patch"/>
    <property type="match status" value="1"/>
</dbReference>
<feature type="compositionally biased region" description="Low complexity" evidence="1">
    <location>
        <begin position="204"/>
        <end position="219"/>
    </location>
</feature>
<name>A0AA84ZSY2_9TREM</name>
<feature type="domain" description="G-patch" evidence="2">
    <location>
        <begin position="620"/>
        <end position="650"/>
    </location>
</feature>
<feature type="compositionally biased region" description="Basic and acidic residues" evidence="1">
    <location>
        <begin position="360"/>
        <end position="374"/>
    </location>
</feature>